<dbReference type="Proteomes" id="UP001166021">
    <property type="component" value="Unassembled WGS sequence"/>
</dbReference>
<sequence length="289" mass="32766">MIGIGKSISHTGNSMSYGWNKEKQAEVVYSNHVAGQTPNQITKEFNIIQSQNYQCKKNTLSFVISPTIEDGKQLKAKELNEMTAKFLKEMKLQEHQAIGFVHRNQPHTHVHVYVNRIDFNGTAYNDSFIGKRSQLAAERVAEKMGLTTVREVQLERLEQLLNIRQEIKQVHEKVMNEQRPKDLDNYIKLMKEKNVEVIPSINKSNQLQGFRFQYKGQNLKGSEVHRSMSGSKLIMGIANHAEKSILQGQDKTVNLMGKATQLSGNIAIKLAKTVIKQAIQKSVGMDIGY</sequence>
<evidence type="ECO:0000313" key="3">
    <source>
        <dbReference type="Proteomes" id="UP001166021"/>
    </source>
</evidence>
<dbReference type="EMBL" id="JABTCF010000002">
    <property type="protein sequence ID" value="MBD0777289.1"/>
    <property type="molecule type" value="Genomic_DNA"/>
</dbReference>
<comment type="caution">
    <text evidence="2">The sequence shown here is derived from an EMBL/GenBank/DDBJ whole genome shotgun (WGS) entry which is preliminary data.</text>
</comment>
<reference evidence="2" key="1">
    <citation type="submission" date="2020-05" db="EMBL/GenBank/DDBJ databases">
        <title>The draft genome sequence of Maribacter sp. ANRC-HE7.</title>
        <authorList>
            <person name="Mu L."/>
        </authorList>
    </citation>
    <scope>NUCLEOTIDE SEQUENCE</scope>
    <source>
        <strain evidence="2">ANRC-HE7</strain>
    </source>
</reference>
<evidence type="ECO:0000259" key="1">
    <source>
        <dbReference type="Pfam" id="PF03432"/>
    </source>
</evidence>
<accession>A0ABR7V046</accession>
<name>A0ABR7V046_9FLAO</name>
<protein>
    <submittedName>
        <fullName evidence="2">Relaxase/mobilization nuclease domain-containing protein</fullName>
    </submittedName>
</protein>
<organism evidence="2 3">
    <name type="scientific">Maribacter aquimaris</name>
    <dbReference type="NCBI Taxonomy" id="2737171"/>
    <lineage>
        <taxon>Bacteria</taxon>
        <taxon>Pseudomonadati</taxon>
        <taxon>Bacteroidota</taxon>
        <taxon>Flavobacteriia</taxon>
        <taxon>Flavobacteriales</taxon>
        <taxon>Flavobacteriaceae</taxon>
        <taxon>Maribacter</taxon>
    </lineage>
</organism>
<keyword evidence="3" id="KW-1185">Reference proteome</keyword>
<dbReference type="Pfam" id="PF03432">
    <property type="entry name" value="Relaxase"/>
    <property type="match status" value="1"/>
</dbReference>
<evidence type="ECO:0000313" key="2">
    <source>
        <dbReference type="EMBL" id="MBD0777289.1"/>
    </source>
</evidence>
<dbReference type="InterPro" id="IPR005094">
    <property type="entry name" value="Endonuclease_MobA/VirD2"/>
</dbReference>
<proteinExistence type="predicted"/>
<dbReference type="RefSeq" id="WP_188242812.1">
    <property type="nucleotide sequence ID" value="NZ_JABTCF010000002.1"/>
</dbReference>
<gene>
    <name evidence="2" type="ORF">HPE56_05735</name>
</gene>
<feature type="domain" description="MobA/VirD2-like nuclease" evidence="1">
    <location>
        <begin position="17"/>
        <end position="146"/>
    </location>
</feature>